<comment type="catalytic activity">
    <reaction evidence="5 7">
        <text>dimethylallyl phosphate + FMNH2 = prenylated FMNH2 + phosphate</text>
        <dbReference type="Rhea" id="RHEA:37743"/>
        <dbReference type="ChEBI" id="CHEBI:43474"/>
        <dbReference type="ChEBI" id="CHEBI:57618"/>
        <dbReference type="ChEBI" id="CHEBI:87467"/>
        <dbReference type="ChEBI" id="CHEBI:88052"/>
        <dbReference type="EC" id="2.5.1.129"/>
    </reaction>
</comment>
<feature type="binding site" evidence="7">
    <location>
        <begin position="91"/>
        <end position="94"/>
    </location>
    <ligand>
        <name>FMN</name>
        <dbReference type="ChEBI" id="CHEBI:58210"/>
    </ligand>
</feature>
<evidence type="ECO:0000313" key="10">
    <source>
        <dbReference type="Proteomes" id="UP000824988"/>
    </source>
</evidence>
<keyword evidence="2 7" id="KW-0285">Flavoprotein</keyword>
<feature type="binding site" evidence="7">
    <location>
        <begin position="13"/>
        <end position="15"/>
    </location>
    <ligand>
        <name>FMN</name>
        <dbReference type="ChEBI" id="CHEBI:58210"/>
    </ligand>
</feature>
<keyword evidence="4 7" id="KW-0808">Transferase</keyword>
<feature type="binding site" evidence="7">
    <location>
        <position position="126"/>
    </location>
    <ligand>
        <name>FMN</name>
        <dbReference type="ChEBI" id="CHEBI:58210"/>
    </ligand>
</feature>
<dbReference type="FunFam" id="3.40.50.1950:FF:000001">
    <property type="entry name" value="Flavin prenyltransferase UbiX"/>
    <property type="match status" value="1"/>
</dbReference>
<evidence type="ECO:0000256" key="3">
    <source>
        <dbReference type="ARBA" id="ARBA00022643"/>
    </source>
</evidence>
<proteinExistence type="inferred from homology"/>
<feature type="domain" description="Flavoprotein" evidence="8">
    <location>
        <begin position="6"/>
        <end position="174"/>
    </location>
</feature>
<dbReference type="HAMAP" id="MF_01984">
    <property type="entry name" value="ubiX_pad"/>
    <property type="match status" value="1"/>
</dbReference>
<dbReference type="Proteomes" id="UP000824988">
    <property type="component" value="Chromosome"/>
</dbReference>
<feature type="binding site" evidence="7">
    <location>
        <position position="156"/>
    </location>
    <ligand>
        <name>dimethylallyl phosphate</name>
        <dbReference type="ChEBI" id="CHEBI:88052"/>
    </ligand>
</feature>
<reference evidence="9" key="1">
    <citation type="submission" date="2019-06" db="EMBL/GenBank/DDBJ databases">
        <title>Complete genome sequence of Methylogaea oryzae strain JCM16910.</title>
        <authorList>
            <person name="Asakawa S."/>
        </authorList>
    </citation>
    <scope>NUCLEOTIDE SEQUENCE</scope>
    <source>
        <strain evidence="9">E10</strain>
    </source>
</reference>
<dbReference type="EMBL" id="AP019782">
    <property type="protein sequence ID" value="BBL71748.1"/>
    <property type="molecule type" value="Genomic_DNA"/>
</dbReference>
<dbReference type="EC" id="2.5.1.129" evidence="7"/>
<dbReference type="InterPro" id="IPR003382">
    <property type="entry name" value="Flavoprotein"/>
</dbReference>
<dbReference type="KEGG" id="moz:MoryE10_23540"/>
<accession>A0A8D4VPM7</accession>
<dbReference type="Gene3D" id="3.40.50.1950">
    <property type="entry name" value="Flavin prenyltransferase-like"/>
    <property type="match status" value="1"/>
</dbReference>
<dbReference type="SUPFAM" id="SSF52507">
    <property type="entry name" value="Homo-oligomeric flavin-containing Cys decarboxylases, HFCD"/>
    <property type="match status" value="1"/>
</dbReference>
<comment type="caution">
    <text evidence="7">Lacks conserved residue(s) required for the propagation of feature annotation.</text>
</comment>
<dbReference type="InterPro" id="IPR036551">
    <property type="entry name" value="Flavin_trans-like"/>
</dbReference>
<evidence type="ECO:0000259" key="8">
    <source>
        <dbReference type="Pfam" id="PF02441"/>
    </source>
</evidence>
<dbReference type="Pfam" id="PF02441">
    <property type="entry name" value="Flavoprotein"/>
    <property type="match status" value="1"/>
</dbReference>
<dbReference type="InterPro" id="IPR004507">
    <property type="entry name" value="UbiX-like"/>
</dbReference>
<evidence type="ECO:0000313" key="9">
    <source>
        <dbReference type="EMBL" id="BBL71748.1"/>
    </source>
</evidence>
<evidence type="ECO:0000256" key="2">
    <source>
        <dbReference type="ARBA" id="ARBA00022630"/>
    </source>
</evidence>
<dbReference type="GO" id="GO:0106141">
    <property type="term" value="F:flavin prenyltransferase activity"/>
    <property type="evidence" value="ECO:0007669"/>
    <property type="project" value="UniProtKB-EC"/>
</dbReference>
<keyword evidence="1 7" id="KW-0637">Prenyltransferase</keyword>
<evidence type="ECO:0000256" key="6">
    <source>
        <dbReference type="ARBA" id="ARBA00060793"/>
    </source>
</evidence>
<evidence type="ECO:0000256" key="5">
    <source>
        <dbReference type="ARBA" id="ARBA00050612"/>
    </source>
</evidence>
<name>A0A8D4VPM7_9GAMM</name>
<comment type="function">
    <text evidence="7">Flavin prenyltransferase that catalyzes the synthesis of the prenylated FMN cofactor (prenyl-FMN) for 4-hydroxy-3-polyprenylbenzoic acid decarboxylase UbiD. The prenyltransferase is metal-independent and links a dimethylallyl moiety from dimethylallyl monophosphate (DMAP) to the flavin N5 and C6 atoms of FMN.</text>
</comment>
<dbReference type="NCBIfam" id="TIGR00421">
    <property type="entry name" value="ubiX_pad"/>
    <property type="match status" value="1"/>
</dbReference>
<comment type="similarity">
    <text evidence="6 7">Belongs to the UbiX/PAD1 family.</text>
</comment>
<evidence type="ECO:0000256" key="1">
    <source>
        <dbReference type="ARBA" id="ARBA00022602"/>
    </source>
</evidence>
<sequence>MNRPQRLVIGMTGATGAVYGLRLLQVLREIGGWETHLVISDAGLLNLKHELNLSRQDIRAWADVTHGIDDIAASIASGGFVTAGMIVAPCSMKTLAAMAHGFGDNLISRAADVTLKERRRLVVVPRETPLNLAHIRNMAAVTEMGGIIYPPLPAFYGGEKTLEKLIDETVGRILALFGVAADHLYQPWEGLKQPPD</sequence>
<dbReference type="AlphaFoldDB" id="A0A8D4VPM7"/>
<feature type="binding site" evidence="7">
    <location>
        <position position="40"/>
    </location>
    <ligand>
        <name>FMN</name>
        <dbReference type="ChEBI" id="CHEBI:58210"/>
    </ligand>
</feature>
<evidence type="ECO:0000256" key="4">
    <source>
        <dbReference type="ARBA" id="ARBA00022679"/>
    </source>
</evidence>
<gene>
    <name evidence="7 9" type="primary">ubiX</name>
    <name evidence="9" type="ORF">MoryE10_23540</name>
</gene>
<keyword evidence="10" id="KW-1185">Reference proteome</keyword>
<dbReference type="RefSeq" id="WP_054774975.1">
    <property type="nucleotide sequence ID" value="NZ_AP019782.1"/>
</dbReference>
<evidence type="ECO:0000256" key="7">
    <source>
        <dbReference type="HAMAP-Rule" id="MF_01984"/>
    </source>
</evidence>
<protein>
    <recommendedName>
        <fullName evidence="7">Flavin prenyltransferase UbiX</fullName>
        <ecNumber evidence="7">2.5.1.129</ecNumber>
    </recommendedName>
</protein>
<feature type="binding site" evidence="7">
    <location>
        <position position="172"/>
    </location>
    <ligand>
        <name>dimethylallyl phosphate</name>
        <dbReference type="ChEBI" id="CHEBI:88052"/>
    </ligand>
</feature>
<organism evidence="9 10">
    <name type="scientific">Methylogaea oryzae</name>
    <dbReference type="NCBI Taxonomy" id="1295382"/>
    <lineage>
        <taxon>Bacteria</taxon>
        <taxon>Pseudomonadati</taxon>
        <taxon>Pseudomonadota</taxon>
        <taxon>Gammaproteobacteria</taxon>
        <taxon>Methylococcales</taxon>
        <taxon>Methylococcaceae</taxon>
        <taxon>Methylogaea</taxon>
    </lineage>
</organism>
<dbReference type="NCBIfam" id="NF004685">
    <property type="entry name" value="PRK06029.1"/>
    <property type="match status" value="1"/>
</dbReference>
<keyword evidence="3 7" id="KW-0288">FMN</keyword>